<evidence type="ECO:0000313" key="4">
    <source>
        <dbReference type="Proteomes" id="UP001156102"/>
    </source>
</evidence>
<keyword evidence="1" id="KW-0472">Membrane</keyword>
<dbReference type="InterPro" id="IPR052155">
    <property type="entry name" value="Biofilm_reg_signaling"/>
</dbReference>
<dbReference type="InterPro" id="IPR035965">
    <property type="entry name" value="PAS-like_dom_sf"/>
</dbReference>
<evidence type="ECO:0000259" key="2">
    <source>
        <dbReference type="PROSITE" id="PS50887"/>
    </source>
</evidence>
<dbReference type="InterPro" id="IPR043128">
    <property type="entry name" value="Rev_trsase/Diguanyl_cyclase"/>
</dbReference>
<dbReference type="EMBL" id="JANCLT010000003">
    <property type="protein sequence ID" value="MCP8968367.1"/>
    <property type="molecule type" value="Genomic_DNA"/>
</dbReference>
<dbReference type="PROSITE" id="PS50887">
    <property type="entry name" value="GGDEF"/>
    <property type="match status" value="1"/>
</dbReference>
<organism evidence="3 4">
    <name type="scientific">Ectobacillus ponti</name>
    <dbReference type="NCBI Taxonomy" id="2961894"/>
    <lineage>
        <taxon>Bacteria</taxon>
        <taxon>Bacillati</taxon>
        <taxon>Bacillota</taxon>
        <taxon>Bacilli</taxon>
        <taxon>Bacillales</taxon>
        <taxon>Bacillaceae</taxon>
        <taxon>Ectobacillus</taxon>
    </lineage>
</organism>
<accession>A0AA42BP40</accession>
<evidence type="ECO:0000256" key="1">
    <source>
        <dbReference type="SAM" id="Phobius"/>
    </source>
</evidence>
<dbReference type="PANTHER" id="PTHR44757">
    <property type="entry name" value="DIGUANYLATE CYCLASE DGCP"/>
    <property type="match status" value="1"/>
</dbReference>
<proteinExistence type="predicted"/>
<dbReference type="SMART" id="SM00267">
    <property type="entry name" value="GGDEF"/>
    <property type="match status" value="1"/>
</dbReference>
<dbReference type="Proteomes" id="UP001156102">
    <property type="component" value="Unassembled WGS sequence"/>
</dbReference>
<feature type="transmembrane region" description="Helical" evidence="1">
    <location>
        <begin position="99"/>
        <end position="122"/>
    </location>
</feature>
<comment type="caution">
    <text evidence="3">The sequence shown here is derived from an EMBL/GenBank/DDBJ whole genome shotgun (WGS) entry which is preliminary data.</text>
</comment>
<dbReference type="InterPro" id="IPR000160">
    <property type="entry name" value="GGDEF_dom"/>
</dbReference>
<dbReference type="CDD" id="cd01949">
    <property type="entry name" value="GGDEF"/>
    <property type="match status" value="1"/>
</dbReference>
<feature type="transmembrane region" description="Helical" evidence="1">
    <location>
        <begin position="179"/>
        <end position="198"/>
    </location>
</feature>
<gene>
    <name evidence="3" type="ORF">NK662_07400</name>
</gene>
<dbReference type="Gene3D" id="3.30.450.20">
    <property type="entry name" value="PAS domain"/>
    <property type="match status" value="1"/>
</dbReference>
<dbReference type="Pfam" id="PF00990">
    <property type="entry name" value="GGDEF"/>
    <property type="match status" value="1"/>
</dbReference>
<feature type="transmembrane region" description="Helical" evidence="1">
    <location>
        <begin position="6"/>
        <end position="25"/>
    </location>
</feature>
<dbReference type="AlphaFoldDB" id="A0AA42BP40"/>
<protein>
    <submittedName>
        <fullName evidence="3">Sensor domain-containing diguanylate cyclase</fullName>
    </submittedName>
</protein>
<evidence type="ECO:0000313" key="3">
    <source>
        <dbReference type="EMBL" id="MCP8968367.1"/>
    </source>
</evidence>
<dbReference type="InterPro" id="IPR029787">
    <property type="entry name" value="Nucleotide_cyclase"/>
</dbReference>
<feature type="transmembrane region" description="Helical" evidence="1">
    <location>
        <begin position="37"/>
        <end position="54"/>
    </location>
</feature>
<feature type="transmembrane region" description="Helical" evidence="1">
    <location>
        <begin position="142"/>
        <end position="159"/>
    </location>
</feature>
<feature type="transmembrane region" description="Helical" evidence="1">
    <location>
        <begin position="66"/>
        <end position="87"/>
    </location>
</feature>
<dbReference type="Gene3D" id="3.30.70.270">
    <property type="match status" value="1"/>
</dbReference>
<dbReference type="SUPFAM" id="SSF55073">
    <property type="entry name" value="Nucleotide cyclase"/>
    <property type="match status" value="1"/>
</dbReference>
<dbReference type="NCBIfam" id="TIGR00254">
    <property type="entry name" value="GGDEF"/>
    <property type="match status" value="1"/>
</dbReference>
<reference evidence="3" key="1">
    <citation type="submission" date="2022-07" db="EMBL/GenBank/DDBJ databases">
        <authorList>
            <person name="Li W.-J."/>
            <person name="Deng Q.-Q."/>
        </authorList>
    </citation>
    <scope>NUCLEOTIDE SEQUENCE</scope>
    <source>
        <strain evidence="3">SYSU M60031</strain>
    </source>
</reference>
<name>A0AA42BP40_9BACI</name>
<dbReference type="PANTHER" id="PTHR44757:SF2">
    <property type="entry name" value="BIOFILM ARCHITECTURE MAINTENANCE PROTEIN MBAA"/>
    <property type="match status" value="1"/>
</dbReference>
<keyword evidence="1" id="KW-0812">Transmembrane</keyword>
<keyword evidence="1" id="KW-1133">Transmembrane helix</keyword>
<feature type="domain" description="GGDEF" evidence="2">
    <location>
        <begin position="378"/>
        <end position="508"/>
    </location>
</feature>
<keyword evidence="4" id="KW-1185">Reference proteome</keyword>
<sequence length="508" mass="57778">MLESLIIILIYVIPILITLYTSAEILSRNPRKREHQLVAAATLCLAFVFGEELTRHYMPLSCSPKLVALWLGNAAVMLPCLSLHYIFRITGLSRKMPNWLYPYVLYIPVIPAVMTFFTGNIFNSTEFVQDGMWKVQVPSSQYYIAITVGNLLLLLYFWLMRRGMQKAVSADLKNALKVLMYGSLYNLLWNVVFGYLQFGGALPPYPYLWGSFIWCLSLRYTMLKYDFLSSPIKRFETLYMMNPAAILLLDEEGNVREANPAAQSFLQETRHSLADLAVQPDITVAAYKQHFQAGLRLQQLELAVWGPQEEERIVLLDSDFVFIEDERLCMVIARDVTEWKQAEEQVRFLAYHDPLTGLPNRHRFYEEVGQALQNPETEKAAIILLDLNDFKPVNDTYGHHAGDAFLIHVASLLRKCTASQGFAARLAGDEFVIFVKDADAACITAYTEALQQLLQNSPFFWDAMKIPVKASMGVGLYPQHGCDVEAVMQQADAAMYEKKREGKATISR</sequence>
<dbReference type="RefSeq" id="WP_254758281.1">
    <property type="nucleotide sequence ID" value="NZ_JANCLT010000003.1"/>
</dbReference>
<dbReference type="SUPFAM" id="SSF55785">
    <property type="entry name" value="PYP-like sensor domain (PAS domain)"/>
    <property type="match status" value="1"/>
</dbReference>